<dbReference type="EMBL" id="FOBF01000016">
    <property type="protein sequence ID" value="SEM72633.1"/>
    <property type="molecule type" value="Genomic_DNA"/>
</dbReference>
<dbReference type="PROSITE" id="PS51682">
    <property type="entry name" value="SAM_OMT_I"/>
    <property type="match status" value="1"/>
</dbReference>
<dbReference type="AlphaFoldDB" id="A0A1H8APY6"/>
<protein>
    <submittedName>
        <fullName evidence="4">Caffeoyl-CoA O-methyltransferase</fullName>
    </submittedName>
</protein>
<dbReference type="OrthoDB" id="9799672at2"/>
<dbReference type="Pfam" id="PF01596">
    <property type="entry name" value="Methyltransf_3"/>
    <property type="match status" value="1"/>
</dbReference>
<keyword evidence="3" id="KW-0949">S-adenosyl-L-methionine</keyword>
<dbReference type="STRING" id="46177.SAMN05660976_05933"/>
<dbReference type="InterPro" id="IPR050362">
    <property type="entry name" value="Cation-dep_OMT"/>
</dbReference>
<dbReference type="RefSeq" id="WP_091103941.1">
    <property type="nucleotide sequence ID" value="NZ_FOBF01000016.1"/>
</dbReference>
<evidence type="ECO:0000313" key="4">
    <source>
        <dbReference type="EMBL" id="SEM72633.1"/>
    </source>
</evidence>
<dbReference type="InterPro" id="IPR029063">
    <property type="entry name" value="SAM-dependent_MTases_sf"/>
</dbReference>
<dbReference type="SUPFAM" id="SSF53335">
    <property type="entry name" value="S-adenosyl-L-methionine-dependent methyltransferases"/>
    <property type="match status" value="1"/>
</dbReference>
<dbReference type="GO" id="GO:0008171">
    <property type="term" value="F:O-methyltransferase activity"/>
    <property type="evidence" value="ECO:0007669"/>
    <property type="project" value="InterPro"/>
</dbReference>
<accession>A0A1H8APY6</accession>
<gene>
    <name evidence="4" type="ORF">SAMN05660976_05933</name>
</gene>
<dbReference type="GO" id="GO:0008757">
    <property type="term" value="F:S-adenosylmethionine-dependent methyltransferase activity"/>
    <property type="evidence" value="ECO:0007669"/>
    <property type="project" value="TreeGrafter"/>
</dbReference>
<evidence type="ECO:0000313" key="5">
    <source>
        <dbReference type="Proteomes" id="UP000198953"/>
    </source>
</evidence>
<evidence type="ECO:0000256" key="3">
    <source>
        <dbReference type="ARBA" id="ARBA00022691"/>
    </source>
</evidence>
<dbReference type="PANTHER" id="PTHR10509">
    <property type="entry name" value="O-METHYLTRANSFERASE-RELATED"/>
    <property type="match status" value="1"/>
</dbReference>
<name>A0A1H8APY6_9ACTN</name>
<keyword evidence="5" id="KW-1185">Reference proteome</keyword>
<dbReference type="PANTHER" id="PTHR10509:SF14">
    <property type="entry name" value="CAFFEOYL-COA O-METHYLTRANSFERASE 3-RELATED"/>
    <property type="match status" value="1"/>
</dbReference>
<dbReference type="Proteomes" id="UP000198953">
    <property type="component" value="Unassembled WGS sequence"/>
</dbReference>
<keyword evidence="1 4" id="KW-0489">Methyltransferase</keyword>
<organism evidence="4 5">
    <name type="scientific">Nonomuraea pusilla</name>
    <dbReference type="NCBI Taxonomy" id="46177"/>
    <lineage>
        <taxon>Bacteria</taxon>
        <taxon>Bacillati</taxon>
        <taxon>Actinomycetota</taxon>
        <taxon>Actinomycetes</taxon>
        <taxon>Streptosporangiales</taxon>
        <taxon>Streptosporangiaceae</taxon>
        <taxon>Nonomuraea</taxon>
    </lineage>
</organism>
<dbReference type="InterPro" id="IPR002935">
    <property type="entry name" value="SAM_O-MeTrfase"/>
</dbReference>
<sequence>MKAHLLDQAVARYILDHSTAPDPLLDDLARETAETTGSSAGMQISADQGRFLTMITQLTAPSVAVEVGTFTGYSSLCIARGLTGGHLYCFDVSEEWTSIARRHWEKAGVAHRVTLTLGPAVETLAAFDQRIDLAFLDADKPNYPAYYELLMDRLRPGGLLMVDNTLWRGRVADPSDHDAATVVMREFNDLVREDPRVTLVILPIADGLTMVRKNP</sequence>
<reference evidence="4 5" key="1">
    <citation type="submission" date="2016-10" db="EMBL/GenBank/DDBJ databases">
        <authorList>
            <person name="de Groot N.N."/>
        </authorList>
    </citation>
    <scope>NUCLEOTIDE SEQUENCE [LARGE SCALE GENOMIC DNA]</scope>
    <source>
        <strain evidence="4 5">DSM 43357</strain>
    </source>
</reference>
<keyword evidence="2 4" id="KW-0808">Transferase</keyword>
<dbReference type="GO" id="GO:0032259">
    <property type="term" value="P:methylation"/>
    <property type="evidence" value="ECO:0007669"/>
    <property type="project" value="UniProtKB-KW"/>
</dbReference>
<evidence type="ECO:0000256" key="1">
    <source>
        <dbReference type="ARBA" id="ARBA00022603"/>
    </source>
</evidence>
<dbReference type="CDD" id="cd02440">
    <property type="entry name" value="AdoMet_MTases"/>
    <property type="match status" value="1"/>
</dbReference>
<dbReference type="Gene3D" id="3.40.50.150">
    <property type="entry name" value="Vaccinia Virus protein VP39"/>
    <property type="match status" value="1"/>
</dbReference>
<evidence type="ECO:0000256" key="2">
    <source>
        <dbReference type="ARBA" id="ARBA00022679"/>
    </source>
</evidence>
<proteinExistence type="predicted"/>